<comment type="caution">
    <text evidence="1">The sequence shown here is derived from an EMBL/GenBank/DDBJ whole genome shotgun (WGS) entry which is preliminary data.</text>
</comment>
<dbReference type="EMBL" id="CACTIH010007370">
    <property type="protein sequence ID" value="CAA3011495.1"/>
    <property type="molecule type" value="Genomic_DNA"/>
</dbReference>
<dbReference type="Gramene" id="OE9A040185T1">
    <property type="protein sequence ID" value="OE9A040185C1"/>
    <property type="gene ID" value="OE9A040185"/>
</dbReference>
<organism evidence="1 2">
    <name type="scientific">Olea europaea subsp. europaea</name>
    <dbReference type="NCBI Taxonomy" id="158383"/>
    <lineage>
        <taxon>Eukaryota</taxon>
        <taxon>Viridiplantae</taxon>
        <taxon>Streptophyta</taxon>
        <taxon>Embryophyta</taxon>
        <taxon>Tracheophyta</taxon>
        <taxon>Spermatophyta</taxon>
        <taxon>Magnoliopsida</taxon>
        <taxon>eudicotyledons</taxon>
        <taxon>Gunneridae</taxon>
        <taxon>Pentapetalae</taxon>
        <taxon>asterids</taxon>
        <taxon>lamiids</taxon>
        <taxon>Lamiales</taxon>
        <taxon>Oleaceae</taxon>
        <taxon>Oleeae</taxon>
        <taxon>Olea</taxon>
    </lineage>
</organism>
<accession>A0A8S0U6V9</accession>
<gene>
    <name evidence="1" type="ORF">OLEA9_A040185</name>
</gene>
<dbReference type="Proteomes" id="UP000594638">
    <property type="component" value="Unassembled WGS sequence"/>
</dbReference>
<evidence type="ECO:0000313" key="2">
    <source>
        <dbReference type="Proteomes" id="UP000594638"/>
    </source>
</evidence>
<reference evidence="1 2" key="1">
    <citation type="submission" date="2019-12" db="EMBL/GenBank/DDBJ databases">
        <authorList>
            <person name="Alioto T."/>
            <person name="Alioto T."/>
            <person name="Gomez Garrido J."/>
        </authorList>
    </citation>
    <scope>NUCLEOTIDE SEQUENCE [LARGE SCALE GENOMIC DNA]</scope>
</reference>
<keyword evidence="2" id="KW-1185">Reference proteome</keyword>
<name>A0A8S0U6V9_OLEEU</name>
<sequence length="403" mass="45456">MFGTRLGRDGDAALFLGISTQFLGHGVQAMSWPRPRLGRVLTTVGTPPDFQAFAMSRTHPSCGRDAARFSGIYWQFMGPDVQAMSGTHHGHGILRQFLEHGVQAMFEMHLGRDRDATRFPGISRPRSRCILATVGMHPDFQAFVGSLWTRCAGHVQDASYPRQFCTVFRTRCAVHIQDATGTHPDFQAAVGMQPSFQAFLGDFWDRAIFRMRWGCCRDAARFPGTFRPRPGRVLAAIGMQPNFQAFVGSLWTRCAGHVWDTSMPRLGCRLIFRHFMEISRTRCAGHVRDASWPSFLDTVCKKYLGLVWVTKKMQPNFQPFLGHVRDTFGPRQGQSLFLVCGHGVQAKLETHPSYGREAARFLGIYRQFLGIGVEAQSGKRHCHDKTQPAFQAFLGNWVVRFRV</sequence>
<evidence type="ECO:0000313" key="1">
    <source>
        <dbReference type="EMBL" id="CAA3011495.1"/>
    </source>
</evidence>
<dbReference type="AlphaFoldDB" id="A0A8S0U6V9"/>
<protein>
    <submittedName>
        <fullName evidence="1">Uncharacterized protein</fullName>
    </submittedName>
</protein>
<proteinExistence type="predicted"/>